<accession>H1UWF3</accession>
<sequence length="114" mass="12924">GPRSFLGLAWEPQQDIGFPHHPESSRYRRKRALTARCHRHSKEHPEAASIDLSQSPSCRQIPRGLRRTAIHYCDESCVRVTKVNLNENPRISVLHKGGVASTPELTPLPQWSLI</sequence>
<dbReference type="HOGENOM" id="CLU_2126886_0_0_1"/>
<feature type="region of interest" description="Disordered" evidence="1">
    <location>
        <begin position="14"/>
        <end position="53"/>
    </location>
</feature>
<dbReference type="Proteomes" id="UP000007174">
    <property type="component" value="Unassembled WGS sequence"/>
</dbReference>
<name>H1UWF3_COLHI</name>
<feature type="compositionally biased region" description="Basic residues" evidence="1">
    <location>
        <begin position="27"/>
        <end position="42"/>
    </location>
</feature>
<organism evidence="2 3">
    <name type="scientific">Colletotrichum higginsianum (strain IMI 349063)</name>
    <name type="common">Crucifer anthracnose fungus</name>
    <dbReference type="NCBI Taxonomy" id="759273"/>
    <lineage>
        <taxon>Eukaryota</taxon>
        <taxon>Fungi</taxon>
        <taxon>Dikarya</taxon>
        <taxon>Ascomycota</taxon>
        <taxon>Pezizomycotina</taxon>
        <taxon>Sordariomycetes</taxon>
        <taxon>Hypocreomycetidae</taxon>
        <taxon>Glomerellales</taxon>
        <taxon>Glomerellaceae</taxon>
        <taxon>Colletotrichum</taxon>
        <taxon>Colletotrichum destructivum species complex</taxon>
    </lineage>
</organism>
<feature type="non-terminal residue" evidence="2">
    <location>
        <position position="1"/>
    </location>
</feature>
<evidence type="ECO:0000256" key="1">
    <source>
        <dbReference type="SAM" id="MobiDB-lite"/>
    </source>
</evidence>
<gene>
    <name evidence="2" type="ORF">CH063_04715</name>
</gene>
<protein>
    <submittedName>
        <fullName evidence="2">Uncharacterized protein</fullName>
    </submittedName>
</protein>
<proteinExistence type="predicted"/>
<reference evidence="3" key="1">
    <citation type="journal article" date="2012" name="Nat. Genet.">
        <title>Lifestyle transitions in plant pathogenic Colletotrichum fungi deciphered by genome and transcriptome analyses.</title>
        <authorList>
            <person name="O'Connell R.J."/>
            <person name="Thon M.R."/>
            <person name="Hacquard S."/>
            <person name="Amyotte S.G."/>
            <person name="Kleemann J."/>
            <person name="Torres M.F."/>
            <person name="Damm U."/>
            <person name="Buiate E.A."/>
            <person name="Epstein L."/>
            <person name="Alkan N."/>
            <person name="Altmueller J."/>
            <person name="Alvarado-Balderrama L."/>
            <person name="Bauser C.A."/>
            <person name="Becker C."/>
            <person name="Birren B.W."/>
            <person name="Chen Z."/>
            <person name="Choi J."/>
            <person name="Crouch J.A."/>
            <person name="Duvick J.P."/>
            <person name="Farman M.A."/>
            <person name="Gan P."/>
            <person name="Heiman D."/>
            <person name="Henrissat B."/>
            <person name="Howard R.J."/>
            <person name="Kabbage M."/>
            <person name="Koch C."/>
            <person name="Kracher B."/>
            <person name="Kubo Y."/>
            <person name="Law A.D."/>
            <person name="Lebrun M.-H."/>
            <person name="Lee Y.-H."/>
            <person name="Miyara I."/>
            <person name="Moore N."/>
            <person name="Neumann U."/>
            <person name="Nordstroem K."/>
            <person name="Panaccione D.G."/>
            <person name="Panstruga R."/>
            <person name="Place M."/>
            <person name="Proctor R.H."/>
            <person name="Prusky D."/>
            <person name="Rech G."/>
            <person name="Reinhardt R."/>
            <person name="Rollins J.A."/>
            <person name="Rounsley S."/>
            <person name="Schardl C.L."/>
            <person name="Schwartz D.C."/>
            <person name="Shenoy N."/>
            <person name="Shirasu K."/>
            <person name="Sikhakolli U.R."/>
            <person name="Stueber K."/>
            <person name="Sukno S.A."/>
            <person name="Sweigard J.A."/>
            <person name="Takano Y."/>
            <person name="Takahara H."/>
            <person name="Trail F."/>
            <person name="van der Does H.C."/>
            <person name="Voll L.M."/>
            <person name="Will I."/>
            <person name="Young S."/>
            <person name="Zeng Q."/>
            <person name="Zhang J."/>
            <person name="Zhou S."/>
            <person name="Dickman M.B."/>
            <person name="Schulze-Lefert P."/>
            <person name="Ver Loren van Themaat E."/>
            <person name="Ma L.-J."/>
            <person name="Vaillancourt L.J."/>
        </authorList>
    </citation>
    <scope>NUCLEOTIDE SEQUENCE [LARGE SCALE GENOMIC DNA]</scope>
    <source>
        <strain evidence="3">IMI 349063</strain>
    </source>
</reference>
<dbReference type="EMBL" id="CACQ02000383">
    <property type="protein sequence ID" value="CCF32304.1"/>
    <property type="molecule type" value="Genomic_DNA"/>
</dbReference>
<evidence type="ECO:0000313" key="3">
    <source>
        <dbReference type="Proteomes" id="UP000007174"/>
    </source>
</evidence>
<evidence type="ECO:0000313" key="2">
    <source>
        <dbReference type="EMBL" id="CCF32304.1"/>
    </source>
</evidence>
<dbReference type="AlphaFoldDB" id="H1UWF3"/>